<organism evidence="10 11">
    <name type="scientific">Magallana gigas</name>
    <name type="common">Pacific oyster</name>
    <name type="synonym">Crassostrea gigas</name>
    <dbReference type="NCBI Taxonomy" id="29159"/>
    <lineage>
        <taxon>Eukaryota</taxon>
        <taxon>Metazoa</taxon>
        <taxon>Spiralia</taxon>
        <taxon>Lophotrochozoa</taxon>
        <taxon>Mollusca</taxon>
        <taxon>Bivalvia</taxon>
        <taxon>Autobranchia</taxon>
        <taxon>Pteriomorphia</taxon>
        <taxon>Ostreida</taxon>
        <taxon>Ostreoidea</taxon>
        <taxon>Ostreidae</taxon>
        <taxon>Magallana</taxon>
    </lineage>
</organism>
<evidence type="ECO:0000256" key="5">
    <source>
        <dbReference type="ARBA" id="ARBA00022839"/>
    </source>
</evidence>
<sequence length="597" mass="65554">MCAHIGLKGVGGKGVHSIKLDIRQLVPPYMSLRAHLVRNRELEMAVPREKIASLVILDLECTGLSRPRVTELCLLSVQREELLTPGGRPRVCNKLVLCVNPGKLIEPGASKITGLFNDALESQPMFDEDTVTSISLFLSRLPQPICMLAHNGNNYDFKVLNSEMNRISKSLPGNIYCVDSLEALRALDSVATDESSITARNSSNTATSTPSGQNIPEIPKDVFDIKSRVRQIKRKCDADFDRPPVQAKSVRKRLFDSAGKKDEVENGDPLDLTGHKPMGSSMKMSADVVSKRNTCDVESVKKRLTFDEDDDENEDDEHNDDEKEDEDVEMSASEENKNQCQENTGKSDGTIPNSQGSLSDVDFLQAVEHLEHSASNSTRGSETKTLCVTPQSTATVLGCFTPKEQTVNVLSNCEGLCTPETPSTSGQNMNSANMVSPVRDLLGKSRNDECVSLQASPLQRGQSPPSEKCLTPMTGLVRSTAAFQLGTPVKDLNKNSYCQSQKEVVPNGMACRSLFRQMADIASAGLRPSAPPLSLYSNRISYKLGEVYRRTFGREPDDLHSAESDCVTLMRVVKHRSPDFIQWVDEHAVLLSSTGLY</sequence>
<keyword evidence="6" id="KW-0460">Magnesium</keyword>
<comment type="similarity">
    <text evidence="7">Belongs to the exonuclease superfamily. TREX family.</text>
</comment>
<evidence type="ECO:0000256" key="1">
    <source>
        <dbReference type="ARBA" id="ARBA00001946"/>
    </source>
</evidence>
<dbReference type="AlphaFoldDB" id="A0A8W8LJ26"/>
<feature type="compositionally biased region" description="Low complexity" evidence="8">
    <location>
        <begin position="195"/>
        <end position="211"/>
    </location>
</feature>
<dbReference type="InterPro" id="IPR036397">
    <property type="entry name" value="RNaseH_sf"/>
</dbReference>
<evidence type="ECO:0000256" key="2">
    <source>
        <dbReference type="ARBA" id="ARBA00022722"/>
    </source>
</evidence>
<evidence type="ECO:0000313" key="11">
    <source>
        <dbReference type="Proteomes" id="UP000005408"/>
    </source>
</evidence>
<dbReference type="SUPFAM" id="SSF53098">
    <property type="entry name" value="Ribonuclease H-like"/>
    <property type="match status" value="2"/>
</dbReference>
<evidence type="ECO:0000313" key="10">
    <source>
        <dbReference type="EnsemblMetazoa" id="G28187.4:cds"/>
    </source>
</evidence>
<comment type="cofactor">
    <cofactor evidence="1">
        <name>Mg(2+)</name>
        <dbReference type="ChEBI" id="CHEBI:18420"/>
    </cofactor>
</comment>
<dbReference type="GO" id="GO:0046872">
    <property type="term" value="F:metal ion binding"/>
    <property type="evidence" value="ECO:0007669"/>
    <property type="project" value="UniProtKB-KW"/>
</dbReference>
<dbReference type="Pfam" id="PF00929">
    <property type="entry name" value="RNase_T"/>
    <property type="match status" value="1"/>
</dbReference>
<evidence type="ECO:0000259" key="9">
    <source>
        <dbReference type="SMART" id="SM00479"/>
    </source>
</evidence>
<dbReference type="Proteomes" id="UP000005408">
    <property type="component" value="Unassembled WGS sequence"/>
</dbReference>
<proteinExistence type="inferred from homology"/>
<feature type="compositionally biased region" description="Basic and acidic residues" evidence="8">
    <location>
        <begin position="289"/>
        <end position="306"/>
    </location>
</feature>
<feature type="compositionally biased region" description="Polar residues" evidence="8">
    <location>
        <begin position="338"/>
        <end position="357"/>
    </location>
</feature>
<dbReference type="PANTHER" id="PTHR13058:SF19">
    <property type="entry name" value="LD40940P"/>
    <property type="match status" value="1"/>
</dbReference>
<evidence type="ECO:0000256" key="4">
    <source>
        <dbReference type="ARBA" id="ARBA00022801"/>
    </source>
</evidence>
<keyword evidence="2" id="KW-0540">Nuclease</keyword>
<evidence type="ECO:0000256" key="8">
    <source>
        <dbReference type="SAM" id="MobiDB-lite"/>
    </source>
</evidence>
<feature type="compositionally biased region" description="Acidic residues" evidence="8">
    <location>
        <begin position="307"/>
        <end position="329"/>
    </location>
</feature>
<dbReference type="InterPro" id="IPR012337">
    <property type="entry name" value="RNaseH-like_sf"/>
</dbReference>
<keyword evidence="3" id="KW-0479">Metal-binding</keyword>
<protein>
    <recommendedName>
        <fullName evidence="9">Exonuclease domain-containing protein</fullName>
    </recommendedName>
</protein>
<dbReference type="InterPro" id="IPR013520">
    <property type="entry name" value="Ribonucl_H"/>
</dbReference>
<feature type="region of interest" description="Disordered" evidence="8">
    <location>
        <begin position="194"/>
        <end position="218"/>
    </location>
</feature>
<dbReference type="SMART" id="SM00479">
    <property type="entry name" value="EXOIII"/>
    <property type="match status" value="1"/>
</dbReference>
<dbReference type="GO" id="GO:0003676">
    <property type="term" value="F:nucleic acid binding"/>
    <property type="evidence" value="ECO:0007669"/>
    <property type="project" value="InterPro"/>
</dbReference>
<evidence type="ECO:0000256" key="6">
    <source>
        <dbReference type="ARBA" id="ARBA00022842"/>
    </source>
</evidence>
<dbReference type="InterPro" id="IPR040393">
    <property type="entry name" value="TREX1/2"/>
</dbReference>
<keyword evidence="5" id="KW-0269">Exonuclease</keyword>
<dbReference type="GO" id="GO:0005737">
    <property type="term" value="C:cytoplasm"/>
    <property type="evidence" value="ECO:0007669"/>
    <property type="project" value="TreeGrafter"/>
</dbReference>
<feature type="region of interest" description="Disordered" evidence="8">
    <location>
        <begin position="235"/>
        <end position="357"/>
    </location>
</feature>
<keyword evidence="4" id="KW-0378">Hydrolase</keyword>
<dbReference type="GO" id="GO:0006308">
    <property type="term" value="P:DNA catabolic process"/>
    <property type="evidence" value="ECO:0007669"/>
    <property type="project" value="TreeGrafter"/>
</dbReference>
<dbReference type="PANTHER" id="PTHR13058">
    <property type="entry name" value="THREE PRIME REPAIR EXONUCLEASE 1, 2"/>
    <property type="match status" value="1"/>
</dbReference>
<dbReference type="EnsemblMetazoa" id="G28187.4">
    <property type="protein sequence ID" value="G28187.4:cds"/>
    <property type="gene ID" value="G28187"/>
</dbReference>
<reference evidence="10" key="1">
    <citation type="submission" date="2022-08" db="UniProtKB">
        <authorList>
            <consortium name="EnsemblMetazoa"/>
        </authorList>
    </citation>
    <scope>IDENTIFICATION</scope>
    <source>
        <strain evidence="10">05x7-T-G4-1.051#20</strain>
    </source>
</reference>
<evidence type="ECO:0000256" key="3">
    <source>
        <dbReference type="ARBA" id="ARBA00022723"/>
    </source>
</evidence>
<name>A0A8W8LJ26_MAGGI</name>
<accession>A0A8W8LJ26</accession>
<feature type="domain" description="Exonuclease" evidence="9">
    <location>
        <begin position="53"/>
        <end position="582"/>
    </location>
</feature>
<dbReference type="Gene3D" id="3.30.420.10">
    <property type="entry name" value="Ribonuclease H-like superfamily/Ribonuclease H"/>
    <property type="match status" value="2"/>
</dbReference>
<dbReference type="GO" id="GO:0008296">
    <property type="term" value="F:3'-5'-DNA exonuclease activity"/>
    <property type="evidence" value="ECO:0007669"/>
    <property type="project" value="TreeGrafter"/>
</dbReference>
<feature type="compositionally biased region" description="Basic and acidic residues" evidence="8">
    <location>
        <begin position="253"/>
        <end position="264"/>
    </location>
</feature>
<evidence type="ECO:0000256" key="7">
    <source>
        <dbReference type="ARBA" id="ARBA00025769"/>
    </source>
</evidence>
<keyword evidence="11" id="KW-1185">Reference proteome</keyword>